<name>A0AAU7APV4_9ACTN</name>
<evidence type="ECO:0008006" key="2">
    <source>
        <dbReference type="Google" id="ProtNLM"/>
    </source>
</evidence>
<dbReference type="AlphaFoldDB" id="A0AAU7APV4"/>
<dbReference type="KEGG" id="parq:DSM112329_00491"/>
<organism evidence="1">
    <name type="scientific">Paraconexibacter sp. AEG42_29</name>
    <dbReference type="NCBI Taxonomy" id="2997339"/>
    <lineage>
        <taxon>Bacteria</taxon>
        <taxon>Bacillati</taxon>
        <taxon>Actinomycetota</taxon>
        <taxon>Thermoleophilia</taxon>
        <taxon>Solirubrobacterales</taxon>
        <taxon>Paraconexibacteraceae</taxon>
        <taxon>Paraconexibacter</taxon>
    </lineage>
</organism>
<dbReference type="EMBL" id="CP114014">
    <property type="protein sequence ID" value="XAY03671.1"/>
    <property type="molecule type" value="Genomic_DNA"/>
</dbReference>
<sequence>MSETYRVIQWAPGLVGKQTLKGIINHPDLDLAGLWVHSPEKAGIDAGDFCGADSTGVISSASVEDVLAIDADCVAYLATDLRRTPAELVADIGRILRSGKNVVGVQASMNFPTIHGEDLVAELEDACREGNTSYYPTGINANGSQTVLAAMASMCQRVESTYLCEMYNFETYEDPEVFGYFGYGLTPEQASSHDLRPLFEYLFGPALHMTARWFGVELDEVRWDQEVAYAERDVVAPLFRVDAGTVSAIRFNLDGYVDGQCRVTQGGCYWLGDYPRHWEAPPGEGGYRVAIKGEPEMQVQWATRTRNESFRGPLAKERNAEGLAIMGGLMATAARAVNSIPELCRAAPGIVTLCDQAPLLPPVDWRRGGVGDTEGAVFAGARN</sequence>
<dbReference type="InterPro" id="IPR036291">
    <property type="entry name" value="NAD(P)-bd_dom_sf"/>
</dbReference>
<reference evidence="1" key="1">
    <citation type="submission" date="2022-12" db="EMBL/GenBank/DDBJ databases">
        <title>Paraconexibacter alkalitolerans sp. nov. and Baekduia alba sp. nov., isolated from soil and emended description of the genera Paraconexibacter (Chun et al., 2020) and Baekduia (An et al., 2020).</title>
        <authorList>
            <person name="Vieira S."/>
            <person name="Huber K.J."/>
            <person name="Geppert A."/>
            <person name="Wolf J."/>
            <person name="Neumann-Schaal M."/>
            <person name="Muesken M."/>
            <person name="Overmann J."/>
        </authorList>
    </citation>
    <scope>NUCLEOTIDE SEQUENCE</scope>
    <source>
        <strain evidence="1">AEG42_29</strain>
    </source>
</reference>
<proteinExistence type="predicted"/>
<gene>
    <name evidence="1" type="ORF">DSM112329_00491</name>
</gene>
<evidence type="ECO:0000313" key="1">
    <source>
        <dbReference type="EMBL" id="XAY03671.1"/>
    </source>
</evidence>
<dbReference type="CDD" id="cd24146">
    <property type="entry name" value="nat-AmDH_N_like"/>
    <property type="match status" value="1"/>
</dbReference>
<protein>
    <recommendedName>
        <fullName evidence="2">Dihydrodipicolinate reductase</fullName>
    </recommendedName>
</protein>
<dbReference type="SUPFAM" id="SSF51735">
    <property type="entry name" value="NAD(P)-binding Rossmann-fold domains"/>
    <property type="match status" value="1"/>
</dbReference>
<dbReference type="Gene3D" id="3.40.50.720">
    <property type="entry name" value="NAD(P)-binding Rossmann-like Domain"/>
    <property type="match status" value="1"/>
</dbReference>
<accession>A0AAU7APV4</accession>